<sequence>MSATAATRRSGAGRGAIERLNPVTRLLLAVLACLPVLVSLDWLSATVMLVGLLVVLRAAGARPAAMLVRLAPVAVAAALAAATMALYGKPGGRVYWQWWLVEVTRRSVTMAGAVVLRVLVLGLSAVVLLGGLDLTAMADGLAQVLRLPARFVLGALAGMRMLSLFVEDWRTLGRARRARGLGDTGRLRRWTTMAFALLVLAIRRGTKLATAMEARGFDAQHARQRTWARPSRLGAPDVIGLTAAAALDALALVVSILAGTFAPV</sequence>
<dbReference type="InterPro" id="IPR003339">
    <property type="entry name" value="ABC/ECF_trnsptr_transmembrane"/>
</dbReference>
<evidence type="ECO:0000313" key="7">
    <source>
        <dbReference type="EMBL" id="ERK61654.1"/>
    </source>
</evidence>
<dbReference type="EMBL" id="ACVN02000047">
    <property type="protein sequence ID" value="ERK61654.1"/>
    <property type="molecule type" value="Genomic_DNA"/>
</dbReference>
<evidence type="ECO:0000313" key="8">
    <source>
        <dbReference type="Proteomes" id="UP000017052"/>
    </source>
</evidence>
<dbReference type="OrthoDB" id="6400at2"/>
<dbReference type="CDD" id="cd16914">
    <property type="entry name" value="EcfT"/>
    <property type="match status" value="1"/>
</dbReference>
<dbReference type="AlphaFoldDB" id="U2QZN7"/>
<feature type="transmembrane region" description="Helical" evidence="6">
    <location>
        <begin position="26"/>
        <end position="55"/>
    </location>
</feature>
<feature type="transmembrane region" description="Helical" evidence="6">
    <location>
        <begin position="67"/>
        <end position="88"/>
    </location>
</feature>
<comment type="caution">
    <text evidence="7">The sequence shown here is derived from an EMBL/GenBank/DDBJ whole genome shotgun (WGS) entry which is preliminary data.</text>
</comment>
<dbReference type="RefSeq" id="WP_021796485.1">
    <property type="nucleotide sequence ID" value="NZ_ACVN02000047.1"/>
</dbReference>
<dbReference type="GO" id="GO:0005886">
    <property type="term" value="C:plasma membrane"/>
    <property type="evidence" value="ECO:0007669"/>
    <property type="project" value="UniProtKB-ARBA"/>
</dbReference>
<evidence type="ECO:0000256" key="4">
    <source>
        <dbReference type="ARBA" id="ARBA00022989"/>
    </source>
</evidence>
<comment type="subcellular location">
    <subcellularLocation>
        <location evidence="1">Membrane</location>
        <topology evidence="1">Multi-pass membrane protein</topology>
    </subcellularLocation>
</comment>
<name>U2QZN7_9ACTN</name>
<dbReference type="PANTHER" id="PTHR34857">
    <property type="entry name" value="SLL0384 PROTEIN"/>
    <property type="match status" value="1"/>
</dbReference>
<evidence type="ECO:0000256" key="2">
    <source>
        <dbReference type="ARBA" id="ARBA00022475"/>
    </source>
</evidence>
<keyword evidence="2" id="KW-1003">Cell membrane</keyword>
<reference evidence="7" key="1">
    <citation type="submission" date="2013-08" db="EMBL/GenBank/DDBJ databases">
        <authorList>
            <person name="Durkin A.S."/>
            <person name="Haft D.R."/>
            <person name="McCorrison J."/>
            <person name="Torralba M."/>
            <person name="Gillis M."/>
            <person name="Haft D.H."/>
            <person name="Methe B."/>
            <person name="Sutton G."/>
            <person name="Nelson K.E."/>
        </authorList>
    </citation>
    <scope>NUCLEOTIDE SEQUENCE [LARGE SCALE GENOMIC DNA]</scope>
    <source>
        <strain evidence="7">F0233</strain>
    </source>
</reference>
<proteinExistence type="predicted"/>
<feature type="transmembrane region" description="Helical" evidence="6">
    <location>
        <begin position="238"/>
        <end position="262"/>
    </location>
</feature>
<evidence type="ECO:0000256" key="3">
    <source>
        <dbReference type="ARBA" id="ARBA00022692"/>
    </source>
</evidence>
<feature type="transmembrane region" description="Helical" evidence="6">
    <location>
        <begin position="144"/>
        <end position="166"/>
    </location>
</feature>
<accession>U2QZN7</accession>
<evidence type="ECO:0000256" key="5">
    <source>
        <dbReference type="ARBA" id="ARBA00023136"/>
    </source>
</evidence>
<feature type="transmembrane region" description="Helical" evidence="6">
    <location>
        <begin position="108"/>
        <end position="132"/>
    </location>
</feature>
<gene>
    <name evidence="7" type="ORF">HMPREF0682_0054</name>
</gene>
<protein>
    <submittedName>
        <fullName evidence="7">Cobalt transport protein</fullName>
    </submittedName>
</protein>
<evidence type="ECO:0000256" key="6">
    <source>
        <dbReference type="SAM" id="Phobius"/>
    </source>
</evidence>
<dbReference type="Pfam" id="PF02361">
    <property type="entry name" value="CbiQ"/>
    <property type="match status" value="1"/>
</dbReference>
<organism evidence="7 8">
    <name type="scientific">Propionibacterium acidifaciens F0233</name>
    <dbReference type="NCBI Taxonomy" id="553198"/>
    <lineage>
        <taxon>Bacteria</taxon>
        <taxon>Bacillati</taxon>
        <taxon>Actinomycetota</taxon>
        <taxon>Actinomycetes</taxon>
        <taxon>Propionibacteriales</taxon>
        <taxon>Propionibacteriaceae</taxon>
        <taxon>Propionibacterium</taxon>
    </lineage>
</organism>
<keyword evidence="5 6" id="KW-0472">Membrane</keyword>
<keyword evidence="4 6" id="KW-1133">Transmembrane helix</keyword>
<dbReference type="Proteomes" id="UP000017052">
    <property type="component" value="Unassembled WGS sequence"/>
</dbReference>
<feature type="non-terminal residue" evidence="7">
    <location>
        <position position="264"/>
    </location>
</feature>
<keyword evidence="8" id="KW-1185">Reference proteome</keyword>
<keyword evidence="3 6" id="KW-0812">Transmembrane</keyword>
<evidence type="ECO:0000256" key="1">
    <source>
        <dbReference type="ARBA" id="ARBA00004141"/>
    </source>
</evidence>
<dbReference type="InterPro" id="IPR051611">
    <property type="entry name" value="ECF_transporter_component"/>
</dbReference>
<dbReference type="PANTHER" id="PTHR34857:SF2">
    <property type="entry name" value="SLL0384 PROTEIN"/>
    <property type="match status" value="1"/>
</dbReference>